<feature type="domain" description="Major facilitator superfamily (MFS) profile" evidence="11">
    <location>
        <begin position="58"/>
        <end position="500"/>
    </location>
</feature>
<dbReference type="EMBL" id="JAOQAZ010000023">
    <property type="protein sequence ID" value="KAJ4253969.1"/>
    <property type="molecule type" value="Genomic_DNA"/>
</dbReference>
<feature type="transmembrane region" description="Helical" evidence="10">
    <location>
        <begin position="305"/>
        <end position="329"/>
    </location>
</feature>
<accession>A0A9W8RTK9</accession>
<keyword evidence="3 8" id="KW-0813">Transport</keyword>
<reference evidence="12" key="1">
    <citation type="submission" date="2022-09" db="EMBL/GenBank/DDBJ databases">
        <title>Fusarium specimens isolated from Avocado Roots.</title>
        <authorList>
            <person name="Stajich J."/>
            <person name="Roper C."/>
            <person name="Heimlech-Rivalta G."/>
        </authorList>
    </citation>
    <scope>NUCLEOTIDE SEQUENCE</scope>
    <source>
        <strain evidence="12">CF00136</strain>
    </source>
</reference>
<dbReference type="InterPro" id="IPR005828">
    <property type="entry name" value="MFS_sugar_transport-like"/>
</dbReference>
<feature type="transmembrane region" description="Helical" evidence="10">
    <location>
        <begin position="478"/>
        <end position="496"/>
    </location>
</feature>
<evidence type="ECO:0000256" key="8">
    <source>
        <dbReference type="RuleBase" id="RU003346"/>
    </source>
</evidence>
<sequence>MSARAADDTQDRKSSADDHGLNKSISNKIEHVEQSNGTMVDFDDSIEDTKPSKSVWLITFTVAMGGFLFGYDTGVISAVLVTLGDDLGHELTSHEQELVTSITSGGALIGAIIAGLPADKYGRKLGIYIGCALFLIGSVIQAASFNLAAMTAGRLIVGFGVGSAAMIIPLYIGELAPAKYRGRMIAFDNLSVTLGQLVSYGLGAAFTDVPHGWRYMIAIGGVPPIILAALLPGCPESPRQLIAHKKIDEARKCLRRVYPEATEEQLKSKIDRLVWTVEVESQVVANKSLWWQFKQLHCVPSNLRALIAACTVMAISQLGGFNTLMYYSATLFSLVGFNKPTAVAIVVGGTNFLFTFVNLVVIDKAGRRIILLVTVLGMSLSMVVAAIAFHWIPISKDLVLQADSVNWAGIVVLVTIIFYVAFFASGVATIGWVGTELLPLEVRALGTMMNTVTCWGCNIIIASTFLSMMKSMTPSGAFGFYAGICFFGWLFVLFFYPEVKGLPLEEVRKVFENGFDVKLAAQMQREMKVTSQVNAGSVAFKA</sequence>
<proteinExistence type="inferred from homology"/>
<dbReference type="GO" id="GO:0016020">
    <property type="term" value="C:membrane"/>
    <property type="evidence" value="ECO:0007669"/>
    <property type="project" value="UniProtKB-SubCell"/>
</dbReference>
<dbReference type="NCBIfam" id="TIGR00879">
    <property type="entry name" value="SP"/>
    <property type="match status" value="1"/>
</dbReference>
<comment type="caution">
    <text evidence="12">The sequence shown here is derived from an EMBL/GenBank/DDBJ whole genome shotgun (WGS) entry which is preliminary data.</text>
</comment>
<dbReference type="Pfam" id="PF00083">
    <property type="entry name" value="Sugar_tr"/>
    <property type="match status" value="1"/>
</dbReference>
<evidence type="ECO:0000256" key="6">
    <source>
        <dbReference type="ARBA" id="ARBA00023136"/>
    </source>
</evidence>
<keyword evidence="4 10" id="KW-0812">Transmembrane</keyword>
<feature type="transmembrane region" description="Helical" evidence="10">
    <location>
        <begin position="369"/>
        <end position="392"/>
    </location>
</feature>
<dbReference type="PRINTS" id="PR00171">
    <property type="entry name" value="SUGRTRNSPORT"/>
</dbReference>
<protein>
    <recommendedName>
        <fullName evidence="11">Major facilitator superfamily (MFS) profile domain-containing protein</fullName>
    </recommendedName>
</protein>
<feature type="transmembrane region" description="Helical" evidence="10">
    <location>
        <begin position="341"/>
        <end position="362"/>
    </location>
</feature>
<feature type="transmembrane region" description="Helical" evidence="10">
    <location>
        <begin position="212"/>
        <end position="231"/>
    </location>
</feature>
<dbReference type="Gene3D" id="1.20.1250.20">
    <property type="entry name" value="MFS general substrate transporter like domains"/>
    <property type="match status" value="1"/>
</dbReference>
<dbReference type="InterPro" id="IPR020846">
    <property type="entry name" value="MFS_dom"/>
</dbReference>
<dbReference type="InterPro" id="IPR003663">
    <property type="entry name" value="Sugar/inositol_transpt"/>
</dbReference>
<organism evidence="12 13">
    <name type="scientific">Fusarium torreyae</name>
    <dbReference type="NCBI Taxonomy" id="1237075"/>
    <lineage>
        <taxon>Eukaryota</taxon>
        <taxon>Fungi</taxon>
        <taxon>Dikarya</taxon>
        <taxon>Ascomycota</taxon>
        <taxon>Pezizomycotina</taxon>
        <taxon>Sordariomycetes</taxon>
        <taxon>Hypocreomycetidae</taxon>
        <taxon>Hypocreales</taxon>
        <taxon>Nectriaceae</taxon>
        <taxon>Fusarium</taxon>
    </lineage>
</organism>
<dbReference type="PANTHER" id="PTHR48020:SF22">
    <property type="entry name" value="MAJOR FACILITATOR SUPERFAMILY (MFS) PROFILE DOMAIN-CONTAINING PROTEIN-RELATED"/>
    <property type="match status" value="1"/>
</dbReference>
<feature type="compositionally biased region" description="Basic and acidic residues" evidence="9">
    <location>
        <begin position="1"/>
        <end position="21"/>
    </location>
</feature>
<evidence type="ECO:0000256" key="1">
    <source>
        <dbReference type="ARBA" id="ARBA00004141"/>
    </source>
</evidence>
<feature type="transmembrane region" description="Helical" evidence="10">
    <location>
        <begin position="155"/>
        <end position="173"/>
    </location>
</feature>
<keyword evidence="13" id="KW-1185">Reference proteome</keyword>
<evidence type="ECO:0000313" key="13">
    <source>
        <dbReference type="Proteomes" id="UP001152049"/>
    </source>
</evidence>
<feature type="transmembrane region" description="Helical" evidence="10">
    <location>
        <begin position="125"/>
        <end position="149"/>
    </location>
</feature>
<feature type="transmembrane region" description="Helical" evidence="10">
    <location>
        <begin position="445"/>
        <end position="466"/>
    </location>
</feature>
<dbReference type="PROSITE" id="PS00216">
    <property type="entry name" value="SUGAR_TRANSPORT_1"/>
    <property type="match status" value="1"/>
</dbReference>
<keyword evidence="6 10" id="KW-0472">Membrane</keyword>
<dbReference type="InterPro" id="IPR036259">
    <property type="entry name" value="MFS_trans_sf"/>
</dbReference>
<keyword evidence="5 10" id="KW-1133">Transmembrane helix</keyword>
<feature type="transmembrane region" description="Helical" evidence="10">
    <location>
        <begin position="55"/>
        <end position="78"/>
    </location>
</feature>
<dbReference type="OrthoDB" id="6339427at2759"/>
<dbReference type="InterPro" id="IPR005829">
    <property type="entry name" value="Sugar_transporter_CS"/>
</dbReference>
<dbReference type="AlphaFoldDB" id="A0A9W8RTK9"/>
<dbReference type="FunFam" id="1.20.1250.20:FF:000073">
    <property type="entry name" value="MFS myo-inositol transporter, putative"/>
    <property type="match status" value="1"/>
</dbReference>
<dbReference type="PANTHER" id="PTHR48020">
    <property type="entry name" value="PROTON MYO-INOSITOL COTRANSPORTER"/>
    <property type="match status" value="1"/>
</dbReference>
<comment type="similarity">
    <text evidence="2 8">Belongs to the major facilitator superfamily. Sugar transporter (TC 2.A.1.1) family.</text>
</comment>
<dbReference type="GO" id="GO:0005366">
    <property type="term" value="F:myo-inositol:proton symporter activity"/>
    <property type="evidence" value="ECO:0007669"/>
    <property type="project" value="TreeGrafter"/>
</dbReference>
<evidence type="ECO:0000256" key="7">
    <source>
        <dbReference type="ARBA" id="ARBA00049119"/>
    </source>
</evidence>
<dbReference type="PROSITE" id="PS50850">
    <property type="entry name" value="MFS"/>
    <property type="match status" value="1"/>
</dbReference>
<evidence type="ECO:0000256" key="10">
    <source>
        <dbReference type="SAM" id="Phobius"/>
    </source>
</evidence>
<dbReference type="GO" id="GO:1904679">
    <property type="term" value="P:myo-inositol import across plasma membrane"/>
    <property type="evidence" value="ECO:0007669"/>
    <property type="project" value="TreeGrafter"/>
</dbReference>
<feature type="transmembrane region" description="Helical" evidence="10">
    <location>
        <begin position="98"/>
        <end position="118"/>
    </location>
</feature>
<feature type="region of interest" description="Disordered" evidence="9">
    <location>
        <begin position="1"/>
        <end position="28"/>
    </location>
</feature>
<dbReference type="SUPFAM" id="SSF103473">
    <property type="entry name" value="MFS general substrate transporter"/>
    <property type="match status" value="1"/>
</dbReference>
<evidence type="ECO:0000256" key="4">
    <source>
        <dbReference type="ARBA" id="ARBA00022692"/>
    </source>
</evidence>
<evidence type="ECO:0000256" key="2">
    <source>
        <dbReference type="ARBA" id="ARBA00010992"/>
    </source>
</evidence>
<feature type="transmembrane region" description="Helical" evidence="10">
    <location>
        <begin position="185"/>
        <end position="206"/>
    </location>
</feature>
<evidence type="ECO:0000256" key="9">
    <source>
        <dbReference type="SAM" id="MobiDB-lite"/>
    </source>
</evidence>
<comment type="subcellular location">
    <subcellularLocation>
        <location evidence="1">Membrane</location>
        <topology evidence="1">Multi-pass membrane protein</topology>
    </subcellularLocation>
</comment>
<name>A0A9W8RTK9_9HYPO</name>
<gene>
    <name evidence="12" type="ORF">NW762_010370</name>
</gene>
<evidence type="ECO:0000313" key="12">
    <source>
        <dbReference type="EMBL" id="KAJ4253969.1"/>
    </source>
</evidence>
<comment type="catalytic activity">
    <reaction evidence="7">
        <text>myo-inositol(out) + H(+)(out) = myo-inositol(in) + H(+)(in)</text>
        <dbReference type="Rhea" id="RHEA:60364"/>
        <dbReference type="ChEBI" id="CHEBI:15378"/>
        <dbReference type="ChEBI" id="CHEBI:17268"/>
    </reaction>
</comment>
<dbReference type="PROSITE" id="PS00217">
    <property type="entry name" value="SUGAR_TRANSPORT_2"/>
    <property type="match status" value="1"/>
</dbReference>
<evidence type="ECO:0000256" key="5">
    <source>
        <dbReference type="ARBA" id="ARBA00022989"/>
    </source>
</evidence>
<evidence type="ECO:0000259" key="11">
    <source>
        <dbReference type="PROSITE" id="PS50850"/>
    </source>
</evidence>
<feature type="transmembrane region" description="Helical" evidence="10">
    <location>
        <begin position="407"/>
        <end position="433"/>
    </location>
</feature>
<dbReference type="InterPro" id="IPR050814">
    <property type="entry name" value="Myo-inositol_Transporter"/>
</dbReference>
<evidence type="ECO:0000256" key="3">
    <source>
        <dbReference type="ARBA" id="ARBA00022448"/>
    </source>
</evidence>
<dbReference type="Proteomes" id="UP001152049">
    <property type="component" value="Unassembled WGS sequence"/>
</dbReference>